<evidence type="ECO:0000313" key="11">
    <source>
        <dbReference type="Proteomes" id="UP000051966"/>
    </source>
</evidence>
<organism evidence="8 10">
    <name type="scientific">Lentilactobacillus farraginis DSM 18382 = JCM 14108</name>
    <dbReference type="NCBI Taxonomy" id="1423743"/>
    <lineage>
        <taxon>Bacteria</taxon>
        <taxon>Bacillati</taxon>
        <taxon>Bacillota</taxon>
        <taxon>Bacilli</taxon>
        <taxon>Lactobacillales</taxon>
        <taxon>Lactobacillaceae</taxon>
        <taxon>Lentilactobacillus</taxon>
    </lineage>
</organism>
<dbReference type="Proteomes" id="UP000051966">
    <property type="component" value="Unassembled WGS sequence"/>
</dbReference>
<feature type="transmembrane region" description="Helical" evidence="6">
    <location>
        <begin position="45"/>
        <end position="68"/>
    </location>
</feature>
<dbReference type="PANTHER" id="PTHR23501:SF191">
    <property type="entry name" value="VACUOLAR BASIC AMINO ACID TRANSPORTER 4"/>
    <property type="match status" value="1"/>
</dbReference>
<dbReference type="PROSITE" id="PS50850">
    <property type="entry name" value="MFS"/>
    <property type="match status" value="1"/>
</dbReference>
<feature type="transmembrane region" description="Helical" evidence="6">
    <location>
        <begin position="273"/>
        <end position="291"/>
    </location>
</feature>
<dbReference type="InterPro" id="IPR020846">
    <property type="entry name" value="MFS_dom"/>
</dbReference>
<feature type="transmembrane region" description="Helical" evidence="6">
    <location>
        <begin position="148"/>
        <end position="168"/>
    </location>
</feature>
<evidence type="ECO:0000256" key="3">
    <source>
        <dbReference type="ARBA" id="ARBA00022692"/>
    </source>
</evidence>
<dbReference type="InterPro" id="IPR011701">
    <property type="entry name" value="MFS"/>
</dbReference>
<feature type="transmembrane region" description="Helical" evidence="6">
    <location>
        <begin position="174"/>
        <end position="192"/>
    </location>
</feature>
<keyword evidence="3 6" id="KW-0812">Transmembrane</keyword>
<feature type="transmembrane region" description="Helical" evidence="6">
    <location>
        <begin position="212"/>
        <end position="229"/>
    </location>
</feature>
<protein>
    <submittedName>
        <fullName evidence="8 9">Drug resistance transporter</fullName>
    </submittedName>
</protein>
<dbReference type="PANTHER" id="PTHR23501">
    <property type="entry name" value="MAJOR FACILITATOR SUPERFAMILY"/>
    <property type="match status" value="1"/>
</dbReference>
<proteinExistence type="predicted"/>
<name>X0P9Y2_9LACO</name>
<keyword evidence="5 6" id="KW-0472">Membrane</keyword>
<dbReference type="AlphaFoldDB" id="X0P9Y2"/>
<feature type="transmembrane region" description="Helical" evidence="6">
    <location>
        <begin position="361"/>
        <end position="387"/>
    </location>
</feature>
<evidence type="ECO:0000256" key="1">
    <source>
        <dbReference type="ARBA" id="ARBA00004651"/>
    </source>
</evidence>
<feature type="transmembrane region" description="Helical" evidence="6">
    <location>
        <begin position="80"/>
        <end position="99"/>
    </location>
</feature>
<evidence type="ECO:0000256" key="6">
    <source>
        <dbReference type="SAM" id="Phobius"/>
    </source>
</evidence>
<dbReference type="EMBL" id="BAKI01000007">
    <property type="protein sequence ID" value="GAF36079.1"/>
    <property type="molecule type" value="Genomic_DNA"/>
</dbReference>
<feature type="domain" description="Major facilitator superfamily (MFS) profile" evidence="7">
    <location>
        <begin position="14"/>
        <end position="452"/>
    </location>
</feature>
<dbReference type="Gene3D" id="1.20.1720.10">
    <property type="entry name" value="Multidrug resistance protein D"/>
    <property type="match status" value="1"/>
</dbReference>
<keyword evidence="4 6" id="KW-1133">Transmembrane helix</keyword>
<dbReference type="Proteomes" id="UP000019488">
    <property type="component" value="Unassembled WGS sequence"/>
</dbReference>
<evidence type="ECO:0000313" key="10">
    <source>
        <dbReference type="Proteomes" id="UP000019488"/>
    </source>
</evidence>
<evidence type="ECO:0000256" key="2">
    <source>
        <dbReference type="ARBA" id="ARBA00022448"/>
    </source>
</evidence>
<dbReference type="InterPro" id="IPR036259">
    <property type="entry name" value="MFS_trans_sf"/>
</dbReference>
<evidence type="ECO:0000313" key="9">
    <source>
        <dbReference type="EMBL" id="KRM11473.1"/>
    </source>
</evidence>
<dbReference type="OrthoDB" id="102502at2"/>
<feature type="transmembrane region" description="Helical" evidence="6">
    <location>
        <begin position="431"/>
        <end position="449"/>
    </location>
</feature>
<reference evidence="8" key="1">
    <citation type="journal article" date="2014" name="Genome Announc.">
        <title>Draft Genome Sequences of Two Lactobacillus Strains, L. farraginis JCM 14108T and L. composti JCM 14202T, Isolated from Compost of Distilled Shochu Residue.</title>
        <authorList>
            <person name="Yuki M."/>
            <person name="Oshima K."/>
            <person name="Suda W."/>
            <person name="Kitahara M."/>
            <person name="Kitamura K."/>
            <person name="Iida T."/>
            <person name="Hattori M."/>
            <person name="Ohkuma M."/>
        </authorList>
    </citation>
    <scope>NUCLEOTIDE SEQUENCE [LARGE SCALE GENOMIC DNA]</scope>
    <source>
        <strain evidence="8">JCM 14108</strain>
    </source>
</reference>
<evidence type="ECO:0000256" key="5">
    <source>
        <dbReference type="ARBA" id="ARBA00023136"/>
    </source>
</evidence>
<evidence type="ECO:0000313" key="8">
    <source>
        <dbReference type="EMBL" id="GAF36079.1"/>
    </source>
</evidence>
<feature type="transmembrane region" description="Helical" evidence="6">
    <location>
        <begin position="335"/>
        <end position="355"/>
    </location>
</feature>
<dbReference type="Gene3D" id="1.20.1250.20">
    <property type="entry name" value="MFS general substrate transporter like domains"/>
    <property type="match status" value="1"/>
</dbReference>
<keyword evidence="2" id="KW-0813">Transport</keyword>
<keyword evidence="11" id="KW-1185">Reference proteome</keyword>
<reference evidence="9 11" key="2">
    <citation type="journal article" date="2015" name="Genome Announc.">
        <title>Expanding the biotechnology potential of lactobacilli through comparative genomics of 213 strains and associated genera.</title>
        <authorList>
            <person name="Sun Z."/>
            <person name="Harris H.M."/>
            <person name="McCann A."/>
            <person name="Guo C."/>
            <person name="Argimon S."/>
            <person name="Zhang W."/>
            <person name="Yang X."/>
            <person name="Jeffery I.B."/>
            <person name="Cooney J.C."/>
            <person name="Kagawa T.F."/>
            <person name="Liu W."/>
            <person name="Song Y."/>
            <person name="Salvetti E."/>
            <person name="Wrobel A."/>
            <person name="Rasinkangas P."/>
            <person name="Parkhill J."/>
            <person name="Rea M.C."/>
            <person name="O'Sullivan O."/>
            <person name="Ritari J."/>
            <person name="Douillard F.P."/>
            <person name="Paul Ross R."/>
            <person name="Yang R."/>
            <person name="Briner A.E."/>
            <person name="Felis G.E."/>
            <person name="de Vos W.M."/>
            <person name="Barrangou R."/>
            <person name="Klaenhammer T.R."/>
            <person name="Caufield P.W."/>
            <person name="Cui Y."/>
            <person name="Zhang H."/>
            <person name="O'Toole P.W."/>
        </authorList>
    </citation>
    <scope>NUCLEOTIDE SEQUENCE [LARGE SCALE GENOMIC DNA]</scope>
    <source>
        <strain evidence="9 11">DSM 18382</strain>
    </source>
</reference>
<dbReference type="EMBL" id="AZFY01000022">
    <property type="protein sequence ID" value="KRM11473.1"/>
    <property type="molecule type" value="Genomic_DNA"/>
</dbReference>
<comment type="caution">
    <text evidence="8">The sequence shown here is derived from an EMBL/GenBank/DDBJ whole genome shotgun (WGS) entry which is preliminary data.</text>
</comment>
<accession>X0P9Y2</accession>
<gene>
    <name evidence="9" type="ORF">FD41_GL001326</name>
    <name evidence="8" type="ORF">JCM14108_1021</name>
</gene>
<sequence>MKITKKQKPFNWHFLMPLMLAASLNPLNSSMIATALPKISESLKISAGTATLLVSILYLVSAVAQPTFGKLAEIFGPRKILIIGSGFAACGGLIGGTIHTFISLLIARIFIGLGTSSGYPSAMLIISRRANHLENKTIPGNVLGNLQIASMATSALGLPLGGVLVGLFDWPSIFYINILIAVIILTTTLAWLPADMKTADFNNSQLLKQLDLPGIGLFAATVITLLVWLFNLPTFNLPIFVIMMFCIVSLIIWERHAKVLFFDVKFLWHHQDVVLTLIRILLLSICVYTIMYGVSQWLEATHASSAEVTGLLLLPMSVVSAITIPPIASRNLVRLPLMVATLASLVGSVGLLFFYAQTPLLFIIIVTTGFGIVLGAMSQGSQLALYLQVPVKIMGTASGLLRTFGYIGSIMSSSLINIGFRSEATTSGLHLIAFLMIIVSLIVAVITIFDQSLKQARKRSKA</sequence>
<feature type="transmembrane region" description="Helical" evidence="6">
    <location>
        <begin position="399"/>
        <end position="419"/>
    </location>
</feature>
<dbReference type="STRING" id="1423743.FD41_GL001326"/>
<dbReference type="PATRIC" id="fig|1423743.5.peg.1378"/>
<dbReference type="GO" id="GO:0005886">
    <property type="term" value="C:plasma membrane"/>
    <property type="evidence" value="ECO:0007669"/>
    <property type="project" value="UniProtKB-SubCell"/>
</dbReference>
<feature type="transmembrane region" description="Helical" evidence="6">
    <location>
        <begin position="311"/>
        <end position="328"/>
    </location>
</feature>
<feature type="transmembrane region" description="Helical" evidence="6">
    <location>
        <begin position="105"/>
        <end position="127"/>
    </location>
</feature>
<evidence type="ECO:0000259" key="7">
    <source>
        <dbReference type="PROSITE" id="PS50850"/>
    </source>
</evidence>
<feature type="transmembrane region" description="Helical" evidence="6">
    <location>
        <begin position="235"/>
        <end position="253"/>
    </location>
</feature>
<dbReference type="SUPFAM" id="SSF103473">
    <property type="entry name" value="MFS general substrate transporter"/>
    <property type="match status" value="1"/>
</dbReference>
<dbReference type="RefSeq" id="WP_051996006.1">
    <property type="nucleotide sequence ID" value="NZ_AZFY01000022.1"/>
</dbReference>
<comment type="subcellular location">
    <subcellularLocation>
        <location evidence="1">Cell membrane</location>
        <topology evidence="1">Multi-pass membrane protein</topology>
    </subcellularLocation>
</comment>
<dbReference type="GO" id="GO:0022857">
    <property type="term" value="F:transmembrane transporter activity"/>
    <property type="evidence" value="ECO:0007669"/>
    <property type="project" value="InterPro"/>
</dbReference>
<dbReference type="Pfam" id="PF07690">
    <property type="entry name" value="MFS_1"/>
    <property type="match status" value="1"/>
</dbReference>
<evidence type="ECO:0000256" key="4">
    <source>
        <dbReference type="ARBA" id="ARBA00022989"/>
    </source>
</evidence>